<evidence type="ECO:0000313" key="3">
    <source>
        <dbReference type="Proteomes" id="UP000248917"/>
    </source>
</evidence>
<dbReference type="EMBL" id="QKTX01000008">
    <property type="protein sequence ID" value="PZV82908.1"/>
    <property type="molecule type" value="Genomic_DNA"/>
</dbReference>
<protein>
    <submittedName>
        <fullName evidence="2">Uncharacterized protein</fullName>
    </submittedName>
</protein>
<proteinExistence type="predicted"/>
<keyword evidence="1" id="KW-0812">Transmembrane</keyword>
<reference evidence="2 3" key="1">
    <citation type="submission" date="2018-06" db="EMBL/GenBank/DDBJ databases">
        <title>Genomic Encyclopedia of Archaeal and Bacterial Type Strains, Phase II (KMG-II): from individual species to whole genera.</title>
        <authorList>
            <person name="Goeker M."/>
        </authorList>
    </citation>
    <scope>NUCLEOTIDE SEQUENCE [LARGE SCALE GENOMIC DNA]</scope>
    <source>
        <strain evidence="2 3">T4</strain>
    </source>
</reference>
<evidence type="ECO:0000313" key="2">
    <source>
        <dbReference type="EMBL" id="PZV82908.1"/>
    </source>
</evidence>
<sequence length="134" mass="14684">MKKSILILILIGLYYQGYGQDSKSQQFLIEDLMKKSDTQYKAGWIFLGGGTAMILTAAAIPNRFDYTDGSNNRRVKSFFSLTGVLSISTSIPLFLSSGYNGRTAAKLSLGSQSLNLPMTSQLRSYPSLSLKVPL</sequence>
<feature type="transmembrane region" description="Helical" evidence="1">
    <location>
        <begin position="78"/>
        <end position="99"/>
    </location>
</feature>
<dbReference type="RefSeq" id="WP_111393177.1">
    <property type="nucleotide sequence ID" value="NZ_QKTX01000008.1"/>
</dbReference>
<keyword evidence="1" id="KW-1133">Transmembrane helix</keyword>
<organism evidence="2 3">
    <name type="scientific">Algoriphagus aquaeductus</name>
    <dbReference type="NCBI Taxonomy" id="475299"/>
    <lineage>
        <taxon>Bacteria</taxon>
        <taxon>Pseudomonadati</taxon>
        <taxon>Bacteroidota</taxon>
        <taxon>Cytophagia</taxon>
        <taxon>Cytophagales</taxon>
        <taxon>Cyclobacteriaceae</taxon>
        <taxon>Algoriphagus</taxon>
    </lineage>
</organism>
<feature type="transmembrane region" description="Helical" evidence="1">
    <location>
        <begin position="43"/>
        <end position="66"/>
    </location>
</feature>
<evidence type="ECO:0000256" key="1">
    <source>
        <dbReference type="SAM" id="Phobius"/>
    </source>
</evidence>
<accession>A0A326RQW4</accession>
<keyword evidence="1" id="KW-0472">Membrane</keyword>
<name>A0A326RQW4_9BACT</name>
<comment type="caution">
    <text evidence="2">The sequence shown here is derived from an EMBL/GenBank/DDBJ whole genome shotgun (WGS) entry which is preliminary data.</text>
</comment>
<dbReference type="Proteomes" id="UP000248917">
    <property type="component" value="Unassembled WGS sequence"/>
</dbReference>
<dbReference type="AlphaFoldDB" id="A0A326RQW4"/>
<keyword evidence="3" id="KW-1185">Reference proteome</keyword>
<dbReference type="OrthoDB" id="1446008at2"/>
<gene>
    <name evidence="2" type="ORF">CLV31_108108</name>
</gene>